<protein>
    <submittedName>
        <fullName evidence="4">Ribosomal protein S19</fullName>
    </submittedName>
</protein>
<dbReference type="AlphaFoldDB" id="Q09F76"/>
<dbReference type="GO" id="GO:0006412">
    <property type="term" value="P:translation"/>
    <property type="evidence" value="ECO:0007669"/>
    <property type="project" value="InterPro"/>
</dbReference>
<reference evidence="4" key="1">
    <citation type="journal article" date="2007" name="PLoS ONE">
        <title>Complete mitochondrial genome sequence of three tetrahymena species reveals mutation hot spots and accelerated nonsynonymous substitutions in Ymf genes.</title>
        <authorList>
            <person name="Moradian M.M."/>
            <person name="Beglaryan D."/>
            <person name="Skozylas J.M."/>
            <person name="Kerikorian V."/>
        </authorList>
    </citation>
    <scope>NUCLEOTIDE SEQUENCE</scope>
    <source>
        <strain evidence="4">RP</strain>
    </source>
</reference>
<proteinExistence type="inferred from homology"/>
<dbReference type="InterPro" id="IPR023575">
    <property type="entry name" value="Ribosomal_uS19_SF"/>
</dbReference>
<dbReference type="Gene3D" id="3.30.860.10">
    <property type="entry name" value="30s Ribosomal Protein S19, Chain A"/>
    <property type="match status" value="1"/>
</dbReference>
<keyword evidence="4" id="KW-0496">Mitochondrion</keyword>
<comment type="similarity">
    <text evidence="1">Belongs to the universal ribosomal protein uS19 family.</text>
</comment>
<evidence type="ECO:0000313" key="4">
    <source>
        <dbReference type="EMBL" id="ABI51675.1"/>
    </source>
</evidence>
<dbReference type="GO" id="GO:0005840">
    <property type="term" value="C:ribosome"/>
    <property type="evidence" value="ECO:0007669"/>
    <property type="project" value="UniProtKB-KW"/>
</dbReference>
<dbReference type="EMBL" id="DQ927304">
    <property type="protein sequence ID" value="ABI51675.1"/>
    <property type="molecule type" value="Genomic_DNA"/>
</dbReference>
<dbReference type="SUPFAM" id="SSF54570">
    <property type="entry name" value="Ribosomal protein S19"/>
    <property type="match status" value="1"/>
</dbReference>
<dbReference type="GO" id="GO:1990904">
    <property type="term" value="C:ribonucleoprotein complex"/>
    <property type="evidence" value="ECO:0007669"/>
    <property type="project" value="UniProtKB-KW"/>
</dbReference>
<accession>Q09F76</accession>
<dbReference type="Pfam" id="PF00203">
    <property type="entry name" value="Ribosomal_S19"/>
    <property type="match status" value="1"/>
</dbReference>
<name>Q09F76_TETPR</name>
<dbReference type="RefSeq" id="YP_740766.1">
    <property type="nucleotide sequence ID" value="NC_008338.1"/>
</dbReference>
<sequence length="91" mass="10727">MSRSNWRLNFIGFSTMNRIIKESIGIKLVKKNSMIINKSSTIPQSLIDSTIYIHKGKKYRELKIKNYHVGFKFGEFILTKKPHIFPKKIKK</sequence>
<evidence type="ECO:0000256" key="3">
    <source>
        <dbReference type="ARBA" id="ARBA00023274"/>
    </source>
</evidence>
<gene>
    <name evidence="4" type="primary">rps19</name>
</gene>
<dbReference type="InterPro" id="IPR002222">
    <property type="entry name" value="Ribosomal_uS19"/>
</dbReference>
<evidence type="ECO:0000256" key="1">
    <source>
        <dbReference type="ARBA" id="ARBA00007345"/>
    </source>
</evidence>
<dbReference type="GeneID" id="4271474"/>
<geneLocation type="mitochondrion" evidence="4"/>
<dbReference type="GO" id="GO:0003735">
    <property type="term" value="F:structural constituent of ribosome"/>
    <property type="evidence" value="ECO:0007669"/>
    <property type="project" value="InterPro"/>
</dbReference>
<keyword evidence="2 4" id="KW-0689">Ribosomal protein</keyword>
<keyword evidence="3" id="KW-0687">Ribonucleoprotein</keyword>
<dbReference type="PIRSF" id="PIRSF002144">
    <property type="entry name" value="Ribosomal_S19"/>
    <property type="match status" value="1"/>
</dbReference>
<organism evidence="4">
    <name type="scientific">Tetrahymena paravorax</name>
    <dbReference type="NCBI Taxonomy" id="5905"/>
    <lineage>
        <taxon>Eukaryota</taxon>
        <taxon>Sar</taxon>
        <taxon>Alveolata</taxon>
        <taxon>Ciliophora</taxon>
        <taxon>Intramacronucleata</taxon>
        <taxon>Oligohymenophorea</taxon>
        <taxon>Hymenostomatida</taxon>
        <taxon>Tetrahymenina</taxon>
        <taxon>Tetrahymenidae</taxon>
        <taxon>Tetrahymena</taxon>
    </lineage>
</organism>
<evidence type="ECO:0000256" key="2">
    <source>
        <dbReference type="ARBA" id="ARBA00022980"/>
    </source>
</evidence>